<dbReference type="SUPFAM" id="SSF55961">
    <property type="entry name" value="Bet v1-like"/>
    <property type="match status" value="1"/>
</dbReference>
<evidence type="ECO:0000313" key="2">
    <source>
        <dbReference type="Proteomes" id="UP000287171"/>
    </source>
</evidence>
<name>A0A402B9X2_9CHLR</name>
<dbReference type="Gene3D" id="3.30.530.20">
    <property type="match status" value="1"/>
</dbReference>
<evidence type="ECO:0000313" key="1">
    <source>
        <dbReference type="EMBL" id="GCE28099.1"/>
    </source>
</evidence>
<protein>
    <recommendedName>
        <fullName evidence="3">Polyketide cyclase</fullName>
    </recommendedName>
</protein>
<dbReference type="AlphaFoldDB" id="A0A402B9X2"/>
<comment type="caution">
    <text evidence="1">The sequence shown here is derived from an EMBL/GenBank/DDBJ whole genome shotgun (WGS) entry which is preliminary data.</text>
</comment>
<gene>
    <name evidence="1" type="ORF">KDA_35830</name>
</gene>
<accession>A0A402B9X2</accession>
<organism evidence="1 2">
    <name type="scientific">Dictyobacter alpinus</name>
    <dbReference type="NCBI Taxonomy" id="2014873"/>
    <lineage>
        <taxon>Bacteria</taxon>
        <taxon>Bacillati</taxon>
        <taxon>Chloroflexota</taxon>
        <taxon>Ktedonobacteria</taxon>
        <taxon>Ktedonobacterales</taxon>
        <taxon>Dictyobacteraceae</taxon>
        <taxon>Dictyobacter</taxon>
    </lineage>
</organism>
<dbReference type="OrthoDB" id="2616822at2"/>
<dbReference type="EMBL" id="BIFT01000001">
    <property type="protein sequence ID" value="GCE28099.1"/>
    <property type="molecule type" value="Genomic_DNA"/>
</dbReference>
<sequence>MNVEKSASFALPASAIFRVITNFQTKSSWQTDVLEAYLVSPGLLQQGASVFQARTYGGRRNETTLIISEYVQDRQLTLETPINERPRARESYHIKPLSEQECRLSFQLELDGIPPVLTFLVRQVIATTMVSSLERLQALLAKQGQK</sequence>
<evidence type="ECO:0008006" key="3">
    <source>
        <dbReference type="Google" id="ProtNLM"/>
    </source>
</evidence>
<reference evidence="2" key="1">
    <citation type="submission" date="2018-12" db="EMBL/GenBank/DDBJ databases">
        <title>Tengunoibacter tsumagoiensis gen. nov., sp. nov., Dictyobacter kobayashii sp. nov., D. alpinus sp. nov., and D. joshuensis sp. nov. and description of Dictyobacteraceae fam. nov. within the order Ktedonobacterales isolated from Tengu-no-mugimeshi.</title>
        <authorList>
            <person name="Wang C.M."/>
            <person name="Zheng Y."/>
            <person name="Sakai Y."/>
            <person name="Toyoda A."/>
            <person name="Minakuchi Y."/>
            <person name="Abe K."/>
            <person name="Yokota A."/>
            <person name="Yabe S."/>
        </authorList>
    </citation>
    <scope>NUCLEOTIDE SEQUENCE [LARGE SCALE GENOMIC DNA]</scope>
    <source>
        <strain evidence="2">Uno16</strain>
    </source>
</reference>
<dbReference type="RefSeq" id="WP_126628359.1">
    <property type="nucleotide sequence ID" value="NZ_BIFT01000001.1"/>
</dbReference>
<dbReference type="InterPro" id="IPR019587">
    <property type="entry name" value="Polyketide_cyclase/dehydratase"/>
</dbReference>
<dbReference type="InterPro" id="IPR023393">
    <property type="entry name" value="START-like_dom_sf"/>
</dbReference>
<keyword evidence="2" id="KW-1185">Reference proteome</keyword>
<dbReference type="Pfam" id="PF10604">
    <property type="entry name" value="Polyketide_cyc2"/>
    <property type="match status" value="1"/>
</dbReference>
<proteinExistence type="predicted"/>
<dbReference type="Proteomes" id="UP000287171">
    <property type="component" value="Unassembled WGS sequence"/>
</dbReference>